<name>A0A1Y1IC16_KLENI</name>
<evidence type="ECO:0000313" key="5">
    <source>
        <dbReference type="Proteomes" id="UP000054558"/>
    </source>
</evidence>
<feature type="region of interest" description="Disordered" evidence="1">
    <location>
        <begin position="67"/>
        <end position="96"/>
    </location>
</feature>
<evidence type="ECO:0000313" key="4">
    <source>
        <dbReference type="EMBL" id="GAQ88123.1"/>
    </source>
</evidence>
<protein>
    <submittedName>
        <fullName evidence="4">Uncharacterized protein</fullName>
    </submittedName>
</protein>
<dbReference type="PANTHER" id="PTHR12963:SF4">
    <property type="entry name" value="ACTIVATING SIGNAL COINTEGRATOR 1"/>
    <property type="match status" value="1"/>
</dbReference>
<feature type="region of interest" description="Disordered" evidence="1">
    <location>
        <begin position="111"/>
        <end position="151"/>
    </location>
</feature>
<dbReference type="InterPro" id="IPR009349">
    <property type="entry name" value="TRIP4/RQT4_C2HC5_Znf"/>
</dbReference>
<dbReference type="GO" id="GO:0005634">
    <property type="term" value="C:nucleus"/>
    <property type="evidence" value="ECO:0000318"/>
    <property type="project" value="GO_Central"/>
</dbReference>
<dbReference type="AlphaFoldDB" id="A0A1Y1IC16"/>
<evidence type="ECO:0000256" key="1">
    <source>
        <dbReference type="SAM" id="MobiDB-lite"/>
    </source>
</evidence>
<feature type="region of interest" description="Disordered" evidence="1">
    <location>
        <begin position="455"/>
        <end position="476"/>
    </location>
</feature>
<organism evidence="4 5">
    <name type="scientific">Klebsormidium nitens</name>
    <name type="common">Green alga</name>
    <name type="synonym">Ulothrix nitens</name>
    <dbReference type="NCBI Taxonomy" id="105231"/>
    <lineage>
        <taxon>Eukaryota</taxon>
        <taxon>Viridiplantae</taxon>
        <taxon>Streptophyta</taxon>
        <taxon>Klebsormidiophyceae</taxon>
        <taxon>Klebsormidiales</taxon>
        <taxon>Klebsormidiaceae</taxon>
        <taxon>Klebsormidium</taxon>
    </lineage>
</organism>
<dbReference type="EMBL" id="DF237351">
    <property type="protein sequence ID" value="GAQ88123.1"/>
    <property type="molecule type" value="Genomic_DNA"/>
</dbReference>
<dbReference type="InterPro" id="IPR039128">
    <property type="entry name" value="TRIP4-like"/>
</dbReference>
<dbReference type="GO" id="GO:0180022">
    <property type="term" value="C:RQC-trigger complex"/>
    <property type="evidence" value="ECO:0007669"/>
    <property type="project" value="InterPro"/>
</dbReference>
<dbReference type="InterPro" id="IPR056993">
    <property type="entry name" value="TRIP4_3rd_dom"/>
</dbReference>
<feature type="compositionally biased region" description="Low complexity" evidence="1">
    <location>
        <begin position="69"/>
        <end position="83"/>
    </location>
</feature>
<keyword evidence="5" id="KW-1185">Reference proteome</keyword>
<accession>A0A1Y1IC16</accession>
<dbReference type="PANTHER" id="PTHR12963">
    <property type="entry name" value="THYROID RECEPTOR INTERACTING PROTEIN RELATED"/>
    <property type="match status" value="1"/>
</dbReference>
<dbReference type="Pfam" id="PF23134">
    <property type="entry name" value="TRIP4_3rd"/>
    <property type="match status" value="1"/>
</dbReference>
<feature type="domain" description="Activating signal cointegrator 1 third" evidence="3">
    <location>
        <begin position="275"/>
        <end position="328"/>
    </location>
</feature>
<sequence length="510" mass="53185">MAAPEDWLRQQLLALSKQGGTALDEEMVHGLVDYCARANEEDAAEYITNIVGEQAQGIVDIYRAKRRSAGGPSSSLGGPTAAAIGGGGSDQSQSGSNLQAYIKPSLESGGVKKAGKTVKKGRGTEESNVSSGDAESGPRLEAPGASEGLTSLGKVARKKKNKGGHVRVEDVAAGRLLVANRKLCDCQARRHRLITNCLSCGRIICEQEGEGPCMFCGTMVSLQGGDSPLLLPPRIGETDEQLAKKLEAEEKARAFKDRLVEYDRSSAQRTAVIDDQSDFFHMDIDGDSWMSEEEKTKLRAQKALAAHAEREKRSRVQVTFDLVGRKVILAGDDVDEAGPAANGASTPPESSESAGPNPLSRIMPNPMLKGPPPIFVNSAVQSGKGSGSKPGADPSSGGSRGGTPGAAGRAVIHPPGEKGSLLGVKKGSGGIERVQHDSSYFGAIEPQLLGGLAADGEGGENSDAGVRAEQEMSETVRLSGRDIDVEEFGSEPACGSSIQQFGAPVGKSVL</sequence>
<dbReference type="GO" id="GO:0072344">
    <property type="term" value="P:rescue of stalled ribosome"/>
    <property type="evidence" value="ECO:0007669"/>
    <property type="project" value="InterPro"/>
</dbReference>
<feature type="compositionally biased region" description="Polar residues" evidence="1">
    <location>
        <begin position="343"/>
        <end position="354"/>
    </location>
</feature>
<dbReference type="OrthoDB" id="338816at2759"/>
<reference evidence="4 5" key="1">
    <citation type="journal article" date="2014" name="Nat. Commun.">
        <title>Klebsormidium flaccidum genome reveals primary factors for plant terrestrial adaptation.</title>
        <authorList>
            <person name="Hori K."/>
            <person name="Maruyama F."/>
            <person name="Fujisawa T."/>
            <person name="Togashi T."/>
            <person name="Yamamoto N."/>
            <person name="Seo M."/>
            <person name="Sato S."/>
            <person name="Yamada T."/>
            <person name="Mori H."/>
            <person name="Tajima N."/>
            <person name="Moriyama T."/>
            <person name="Ikeuchi M."/>
            <person name="Watanabe M."/>
            <person name="Wada H."/>
            <person name="Kobayashi K."/>
            <person name="Saito M."/>
            <person name="Masuda T."/>
            <person name="Sasaki-Sekimoto Y."/>
            <person name="Mashiguchi K."/>
            <person name="Awai K."/>
            <person name="Shimojima M."/>
            <person name="Masuda S."/>
            <person name="Iwai M."/>
            <person name="Nobusawa T."/>
            <person name="Narise T."/>
            <person name="Kondo S."/>
            <person name="Saito H."/>
            <person name="Sato R."/>
            <person name="Murakawa M."/>
            <person name="Ihara Y."/>
            <person name="Oshima-Yamada Y."/>
            <person name="Ohtaka K."/>
            <person name="Satoh M."/>
            <person name="Sonobe K."/>
            <person name="Ishii M."/>
            <person name="Ohtani R."/>
            <person name="Kanamori-Sato M."/>
            <person name="Honoki R."/>
            <person name="Miyazaki D."/>
            <person name="Mochizuki H."/>
            <person name="Umetsu J."/>
            <person name="Higashi K."/>
            <person name="Shibata D."/>
            <person name="Kamiya Y."/>
            <person name="Sato N."/>
            <person name="Nakamura Y."/>
            <person name="Tabata S."/>
            <person name="Ida S."/>
            <person name="Kurokawa K."/>
            <person name="Ohta H."/>
        </authorList>
    </citation>
    <scope>NUCLEOTIDE SEQUENCE [LARGE SCALE GENOMIC DNA]</scope>
    <source>
        <strain evidence="4 5">NIES-2285</strain>
    </source>
</reference>
<evidence type="ECO:0000259" key="3">
    <source>
        <dbReference type="Pfam" id="PF23134"/>
    </source>
</evidence>
<gene>
    <name evidence="4" type="ORF">KFL_004020090</name>
</gene>
<proteinExistence type="predicted"/>
<dbReference type="STRING" id="105231.A0A1Y1IC16"/>
<dbReference type="Pfam" id="PF06221">
    <property type="entry name" value="zf-C2HC5"/>
    <property type="match status" value="1"/>
</dbReference>
<dbReference type="GO" id="GO:0045893">
    <property type="term" value="P:positive regulation of DNA-templated transcription"/>
    <property type="evidence" value="ECO:0000318"/>
    <property type="project" value="GO_Central"/>
</dbReference>
<evidence type="ECO:0000259" key="2">
    <source>
        <dbReference type="Pfam" id="PF06221"/>
    </source>
</evidence>
<dbReference type="OMA" id="FQQGRPC"/>
<dbReference type="GO" id="GO:0008270">
    <property type="term" value="F:zinc ion binding"/>
    <property type="evidence" value="ECO:0007669"/>
    <property type="project" value="InterPro"/>
</dbReference>
<feature type="region of interest" description="Disordered" evidence="1">
    <location>
        <begin position="334"/>
        <end position="419"/>
    </location>
</feature>
<feature type="domain" description="TRIP4/RQT4 C2HC5-type zinc finger" evidence="2">
    <location>
        <begin position="182"/>
        <end position="219"/>
    </location>
</feature>
<dbReference type="Proteomes" id="UP000054558">
    <property type="component" value="Unassembled WGS sequence"/>
</dbReference>